<comment type="caution">
    <text evidence="1">The sequence shown here is derived from an EMBL/GenBank/DDBJ whole genome shotgun (WGS) entry which is preliminary data.</text>
</comment>
<protein>
    <submittedName>
        <fullName evidence="1">Uncharacterized protein</fullName>
    </submittedName>
</protein>
<keyword evidence="2" id="KW-1185">Reference proteome</keyword>
<evidence type="ECO:0000313" key="1">
    <source>
        <dbReference type="EMBL" id="KAJ0095621.1"/>
    </source>
</evidence>
<organism evidence="1 2">
    <name type="scientific">Pistacia atlantica</name>
    <dbReference type="NCBI Taxonomy" id="434234"/>
    <lineage>
        <taxon>Eukaryota</taxon>
        <taxon>Viridiplantae</taxon>
        <taxon>Streptophyta</taxon>
        <taxon>Embryophyta</taxon>
        <taxon>Tracheophyta</taxon>
        <taxon>Spermatophyta</taxon>
        <taxon>Magnoliopsida</taxon>
        <taxon>eudicotyledons</taxon>
        <taxon>Gunneridae</taxon>
        <taxon>Pentapetalae</taxon>
        <taxon>rosids</taxon>
        <taxon>malvids</taxon>
        <taxon>Sapindales</taxon>
        <taxon>Anacardiaceae</taxon>
        <taxon>Pistacia</taxon>
    </lineage>
</organism>
<accession>A0ACC1B9I0</accession>
<reference evidence="2" key="1">
    <citation type="journal article" date="2023" name="G3 (Bethesda)">
        <title>Genome assembly and association tests identify interacting loci associated with vigor, precocity, and sex in interspecific pistachio rootstocks.</title>
        <authorList>
            <person name="Palmer W."/>
            <person name="Jacygrad E."/>
            <person name="Sagayaradj S."/>
            <person name="Cavanaugh K."/>
            <person name="Han R."/>
            <person name="Bertier L."/>
            <person name="Beede B."/>
            <person name="Kafkas S."/>
            <person name="Golino D."/>
            <person name="Preece J."/>
            <person name="Michelmore R."/>
        </authorList>
    </citation>
    <scope>NUCLEOTIDE SEQUENCE [LARGE SCALE GENOMIC DNA]</scope>
</reference>
<sequence>MSSGSSRSANSGQKLKRSFNSIQSNSTNNSNTSVNNNKKSNQKTLGVAWGSNSLSSSRSSFRNSPFSDFGSYMVEKNRKLQNQFDAEASSSSYSASTSGRPIFQGVSIFVDGFTVPSSQELRGYMLKYGGRFENYFSRHRVTHIICSNLPDSKIKNLRSFSGGLPVVKPAWVLDSFAANKLLSWVPYQLDQLANNQPKLSDFFALKRCPFSEDASIPTFYQAKPETVDSSLNNGSSKNADLSEQGGSVQHEWQIRGEIEDPLVAVMNEKMTEQQNELQSRTHEPSPSVSSYCVENRDMKGSTSSKKSHSTLGDPNFVENYFKSSRLHFIGTWRHRYRKRFPSCCEFKCTSSSLKVPSDAQRTAIIHVDMVDCFFVSVIIRNHPELQDKPVAICHSDSVKGTAEISSANYPARDYGWFCSKVICLYQLMFLLDDFLSVYNWYFILISQELRLECLLEMLRLFVLTLSFAHTTLKLMRR</sequence>
<dbReference type="EMBL" id="CM047902">
    <property type="protein sequence ID" value="KAJ0095621.1"/>
    <property type="molecule type" value="Genomic_DNA"/>
</dbReference>
<evidence type="ECO:0000313" key="2">
    <source>
        <dbReference type="Proteomes" id="UP001164250"/>
    </source>
</evidence>
<gene>
    <name evidence="1" type="ORF">Patl1_16950</name>
</gene>
<dbReference type="Proteomes" id="UP001164250">
    <property type="component" value="Chromosome 6"/>
</dbReference>
<proteinExistence type="predicted"/>
<name>A0ACC1B9I0_9ROSI</name>